<reference evidence="2 3" key="1">
    <citation type="submission" date="2020-04" db="EMBL/GenBank/DDBJ databases">
        <title>Perkinsus olseni comparative genomics.</title>
        <authorList>
            <person name="Bogema D.R."/>
        </authorList>
    </citation>
    <scope>NUCLEOTIDE SEQUENCE [LARGE SCALE GENOMIC DNA]</scope>
    <source>
        <strain evidence="2">ATCC PRA-205</strain>
    </source>
</reference>
<dbReference type="Proteomes" id="UP000574390">
    <property type="component" value="Unassembled WGS sequence"/>
</dbReference>
<dbReference type="AlphaFoldDB" id="A0A7J6STD7"/>
<feature type="compositionally biased region" description="Polar residues" evidence="1">
    <location>
        <begin position="7"/>
        <end position="22"/>
    </location>
</feature>
<feature type="region of interest" description="Disordered" evidence="1">
    <location>
        <begin position="1"/>
        <end position="116"/>
    </location>
</feature>
<gene>
    <name evidence="2" type="ORF">FOZ62_019210</name>
</gene>
<evidence type="ECO:0000256" key="1">
    <source>
        <dbReference type="SAM" id="MobiDB-lite"/>
    </source>
</evidence>
<evidence type="ECO:0000313" key="2">
    <source>
        <dbReference type="EMBL" id="KAF4736138.1"/>
    </source>
</evidence>
<name>A0A7J6STD7_PEROL</name>
<accession>A0A7J6STD7</accession>
<sequence>VPIGSARDTTGLSAPGSTTTPFETDAPEKNLRAESVASPPPPVSGGGHSTAPHGNEAPGWVEADQQKSPSSLAYQPPVIAGVHSAPPLTRTTLPSPTPPPPPPPHEDGQASSSSFW</sequence>
<dbReference type="EMBL" id="JABANM010012360">
    <property type="protein sequence ID" value="KAF4736138.1"/>
    <property type="molecule type" value="Genomic_DNA"/>
</dbReference>
<protein>
    <submittedName>
        <fullName evidence="2">Uncharacterized protein</fullName>
    </submittedName>
</protein>
<feature type="non-terminal residue" evidence="2">
    <location>
        <position position="116"/>
    </location>
</feature>
<evidence type="ECO:0000313" key="3">
    <source>
        <dbReference type="Proteomes" id="UP000574390"/>
    </source>
</evidence>
<organism evidence="2 3">
    <name type="scientific">Perkinsus olseni</name>
    <name type="common">Perkinsus atlanticus</name>
    <dbReference type="NCBI Taxonomy" id="32597"/>
    <lineage>
        <taxon>Eukaryota</taxon>
        <taxon>Sar</taxon>
        <taxon>Alveolata</taxon>
        <taxon>Perkinsozoa</taxon>
        <taxon>Perkinsea</taxon>
        <taxon>Perkinsida</taxon>
        <taxon>Perkinsidae</taxon>
        <taxon>Perkinsus</taxon>
    </lineage>
</organism>
<comment type="caution">
    <text evidence="2">The sequence shown here is derived from an EMBL/GenBank/DDBJ whole genome shotgun (WGS) entry which is preliminary data.</text>
</comment>
<feature type="non-terminal residue" evidence="2">
    <location>
        <position position="1"/>
    </location>
</feature>
<proteinExistence type="predicted"/>